<feature type="domain" description="Galactose-1-phosphate uridyl transferase N-terminal" evidence="6">
    <location>
        <begin position="5"/>
        <end position="181"/>
    </location>
</feature>
<keyword evidence="3" id="KW-0119">Carbohydrate metabolism</keyword>
<keyword evidence="1 7" id="KW-0808">Transferase</keyword>
<evidence type="ECO:0000256" key="3">
    <source>
        <dbReference type="ARBA" id="ARBA00023277"/>
    </source>
</evidence>
<keyword evidence="8" id="KW-1185">Reference proteome</keyword>
<evidence type="ECO:0000256" key="5">
    <source>
        <dbReference type="PIRSR" id="PIRSR000808-3"/>
    </source>
</evidence>
<feature type="binding site" evidence="5">
    <location>
        <position position="118"/>
    </location>
    <ligand>
        <name>Zn(2+)</name>
        <dbReference type="ChEBI" id="CHEBI:29105"/>
    </ligand>
</feature>
<evidence type="ECO:0000256" key="1">
    <source>
        <dbReference type="ARBA" id="ARBA00022679"/>
    </source>
</evidence>
<dbReference type="EC" id="2.7.7.12" evidence="7"/>
<dbReference type="GO" id="GO:0008108">
    <property type="term" value="F:UDP-glucose:hexose-1-phosphate uridylyltransferase activity"/>
    <property type="evidence" value="ECO:0007669"/>
    <property type="project" value="UniProtKB-EC"/>
</dbReference>
<comment type="cofactor">
    <cofactor evidence="5">
        <name>Zn(2+)</name>
        <dbReference type="ChEBI" id="CHEBI:29105"/>
    </cofactor>
    <text evidence="5">Binds 1 zinc ion per subunit.</text>
</comment>
<organism evidence="7 8">
    <name type="scientific">Chthoniobacter flavus Ellin428</name>
    <dbReference type="NCBI Taxonomy" id="497964"/>
    <lineage>
        <taxon>Bacteria</taxon>
        <taxon>Pseudomonadati</taxon>
        <taxon>Verrucomicrobiota</taxon>
        <taxon>Spartobacteria</taxon>
        <taxon>Chthoniobacterales</taxon>
        <taxon>Chthoniobacteraceae</taxon>
        <taxon>Chthoniobacter</taxon>
    </lineage>
</organism>
<protein>
    <submittedName>
        <fullName evidence="7">Galactose-1-phosphate uridylyltransferase</fullName>
        <ecNumber evidence="7">2.7.7.12</ecNumber>
    </submittedName>
</protein>
<keyword evidence="5" id="KW-0479">Metal-binding</keyword>
<name>B4D1M4_9BACT</name>
<evidence type="ECO:0000259" key="6">
    <source>
        <dbReference type="Pfam" id="PF01087"/>
    </source>
</evidence>
<feature type="binding site" evidence="5">
    <location>
        <position position="48"/>
    </location>
    <ligand>
        <name>Zn(2+)</name>
        <dbReference type="ChEBI" id="CHEBI:29105"/>
    </ligand>
</feature>
<accession>B4D1M4</accession>
<dbReference type="GO" id="GO:0008270">
    <property type="term" value="F:zinc ion binding"/>
    <property type="evidence" value="ECO:0007669"/>
    <property type="project" value="InterPro"/>
</dbReference>
<dbReference type="PANTHER" id="PTHR42763:SF2">
    <property type="entry name" value="ADP-GLUCOSE PHOSPHORYLASE"/>
    <property type="match status" value="1"/>
</dbReference>
<dbReference type="eggNOG" id="COG1085">
    <property type="taxonomic scope" value="Bacteria"/>
</dbReference>
<dbReference type="InParanoid" id="B4D1M4"/>
<dbReference type="GO" id="GO:0006012">
    <property type="term" value="P:galactose metabolic process"/>
    <property type="evidence" value="ECO:0007669"/>
    <property type="project" value="InterPro"/>
</dbReference>
<reference evidence="7 8" key="1">
    <citation type="journal article" date="2011" name="J. Bacteriol.">
        <title>Genome sequence of Chthoniobacter flavus Ellin428, an aerobic heterotrophic soil bacterium.</title>
        <authorList>
            <person name="Kant R."/>
            <person name="van Passel M.W."/>
            <person name="Palva A."/>
            <person name="Lucas S."/>
            <person name="Lapidus A."/>
            <person name="Glavina Del Rio T."/>
            <person name="Dalin E."/>
            <person name="Tice H."/>
            <person name="Bruce D."/>
            <person name="Goodwin L."/>
            <person name="Pitluck S."/>
            <person name="Larimer F.W."/>
            <person name="Land M.L."/>
            <person name="Hauser L."/>
            <person name="Sangwan P."/>
            <person name="de Vos W.M."/>
            <person name="Janssen P.H."/>
            <person name="Smidt H."/>
        </authorList>
    </citation>
    <scope>NUCLEOTIDE SEQUENCE [LARGE SCALE GENOMIC DNA]</scope>
    <source>
        <strain evidence="7 8">Ellin428</strain>
    </source>
</reference>
<comment type="caution">
    <text evidence="7">The sequence shown here is derived from an EMBL/GenBank/DDBJ whole genome shotgun (WGS) entry which is preliminary data.</text>
</comment>
<dbReference type="InterPro" id="IPR036265">
    <property type="entry name" value="HIT-like_sf"/>
</dbReference>
<dbReference type="AlphaFoldDB" id="B4D1M4"/>
<dbReference type="InterPro" id="IPR001937">
    <property type="entry name" value="GalP_UDPtransf1"/>
</dbReference>
<dbReference type="FunCoup" id="B4D1M4">
    <property type="interactions" value="367"/>
</dbReference>
<evidence type="ECO:0000256" key="4">
    <source>
        <dbReference type="PIRSR" id="PIRSR000808-1"/>
    </source>
</evidence>
<sequence>MNVQTMSEIRHNRLTNEWVIVAPERASRGGNLASSGKLAEPPAYLATCPFCAGNEAMSPDEQYRCSGPDGHWTLRSVTNKFSVLSPIGQVDLAENCGAIGETVNGVGLHEVIVEGQRHSLTVNLFSIEHARQVLEVFRYRFQAFYADPRIHHVIIFKNHGLDAGASQQHPHSQIVGLPIVPGQIVDRLENMRRFYNASRRCMACAIIAEEQAHGARIVAENVHFIAFIPYAALSPYHLWIFPKAHGACFSEQPEETWRALAQIVHTVLLKVYGLLGDPPFNLVVRSLGPDEKHTPHFHWYISIVPRVNKTAGFELGTGMYVNPSIPDTCAQRLREFALG</sequence>
<keyword evidence="2 7" id="KW-0548">Nucleotidyltransferase</keyword>
<dbReference type="InterPro" id="IPR005849">
    <property type="entry name" value="GalP_Utransf_N"/>
</dbReference>
<dbReference type="SUPFAM" id="SSF54197">
    <property type="entry name" value="HIT-like"/>
    <property type="match status" value="2"/>
</dbReference>
<dbReference type="Pfam" id="PF01087">
    <property type="entry name" value="GalP_UDP_transf"/>
    <property type="match status" value="1"/>
</dbReference>
<dbReference type="STRING" id="497964.CfE428DRAFT_2812"/>
<feature type="binding site" evidence="5">
    <location>
        <position position="51"/>
    </location>
    <ligand>
        <name>Zn(2+)</name>
        <dbReference type="ChEBI" id="CHEBI:29105"/>
    </ligand>
</feature>
<evidence type="ECO:0000313" key="7">
    <source>
        <dbReference type="EMBL" id="EDY19636.1"/>
    </source>
</evidence>
<feature type="binding site" evidence="5">
    <location>
        <position position="169"/>
    </location>
    <ligand>
        <name>Zn(2+)</name>
        <dbReference type="ChEBI" id="CHEBI:29105"/>
    </ligand>
</feature>
<dbReference type="Proteomes" id="UP000005824">
    <property type="component" value="Unassembled WGS sequence"/>
</dbReference>
<dbReference type="PIRSF" id="PIRSF000808">
    <property type="entry name" value="GalT"/>
    <property type="match status" value="1"/>
</dbReference>
<dbReference type="EMBL" id="ABVL01000007">
    <property type="protein sequence ID" value="EDY19636.1"/>
    <property type="molecule type" value="Genomic_DNA"/>
</dbReference>
<proteinExistence type="predicted"/>
<evidence type="ECO:0000256" key="2">
    <source>
        <dbReference type="ARBA" id="ARBA00022695"/>
    </source>
</evidence>
<keyword evidence="5" id="KW-0862">Zinc</keyword>
<feature type="active site" description="Tele-UMP-histidine intermediate" evidence="4">
    <location>
        <position position="171"/>
    </location>
</feature>
<gene>
    <name evidence="7" type="ORF">CfE428DRAFT_2812</name>
</gene>
<dbReference type="InterPro" id="IPR053177">
    <property type="entry name" value="ADP-glucose_phosphorylase"/>
</dbReference>
<evidence type="ECO:0000313" key="8">
    <source>
        <dbReference type="Proteomes" id="UP000005824"/>
    </source>
</evidence>
<dbReference type="PANTHER" id="PTHR42763">
    <property type="entry name" value="ADP-GLUCOSE PHOSPHORYLASE"/>
    <property type="match status" value="1"/>
</dbReference>
<dbReference type="Gene3D" id="3.30.428.10">
    <property type="entry name" value="HIT-like"/>
    <property type="match status" value="2"/>
</dbReference>